<feature type="region of interest" description="Disordered" evidence="1">
    <location>
        <begin position="109"/>
        <end position="133"/>
    </location>
</feature>
<dbReference type="InterPro" id="IPR000225">
    <property type="entry name" value="Armadillo"/>
</dbReference>
<organism evidence="2 3">
    <name type="scientific">Methanoculleus marisnigri</name>
    <dbReference type="NCBI Taxonomy" id="2198"/>
    <lineage>
        <taxon>Archaea</taxon>
        <taxon>Methanobacteriati</taxon>
        <taxon>Methanobacteriota</taxon>
        <taxon>Stenosarchaea group</taxon>
        <taxon>Methanomicrobia</taxon>
        <taxon>Methanomicrobiales</taxon>
        <taxon>Methanomicrobiaceae</taxon>
        <taxon>Methanoculleus</taxon>
    </lineage>
</organism>
<reference evidence="3" key="1">
    <citation type="journal article" date="2015" name="MBio">
        <title>Genome-Resolved Metagenomic Analysis Reveals Roles for Candidate Phyla and Other Microbial Community Members in Biogeochemical Transformations in Oil Reservoirs.</title>
        <authorList>
            <person name="Hu P."/>
            <person name="Tom L."/>
            <person name="Singh A."/>
            <person name="Thomas B.C."/>
            <person name="Baker B.J."/>
            <person name="Piceno Y.M."/>
            <person name="Andersen G.L."/>
            <person name="Banfield J.F."/>
        </authorList>
    </citation>
    <scope>NUCLEOTIDE SEQUENCE [LARGE SCALE GENOMIC DNA]</scope>
</reference>
<evidence type="ECO:0000256" key="1">
    <source>
        <dbReference type="SAM" id="MobiDB-lite"/>
    </source>
</evidence>
<dbReference type="PATRIC" id="fig|2198.3.peg.1947"/>
<dbReference type="SUPFAM" id="SSF48371">
    <property type="entry name" value="ARM repeat"/>
    <property type="match status" value="2"/>
</dbReference>
<dbReference type="GO" id="GO:0016491">
    <property type="term" value="F:oxidoreductase activity"/>
    <property type="evidence" value="ECO:0007669"/>
    <property type="project" value="TreeGrafter"/>
</dbReference>
<dbReference type="InterPro" id="IPR011989">
    <property type="entry name" value="ARM-like"/>
</dbReference>
<accession>A0A101J2D2</accession>
<feature type="region of interest" description="Disordered" evidence="1">
    <location>
        <begin position="150"/>
        <end position="193"/>
    </location>
</feature>
<dbReference type="PANTHER" id="PTHR12697:SF5">
    <property type="entry name" value="DEOXYHYPUSINE HYDROXYLASE"/>
    <property type="match status" value="1"/>
</dbReference>
<gene>
    <name evidence="2" type="ORF">XE10_0151</name>
</gene>
<dbReference type="SMART" id="SM00185">
    <property type="entry name" value="ARM"/>
    <property type="match status" value="8"/>
</dbReference>
<sequence length="1390" mass="144543">MCAEDPPAFPGSSFADPAAGMHDVATELPASAGGCAPGPDGCRAPSPASWTLVWAIFGGGCLLLVLLGAGVPDLPSIPTIEAVCPIVGLPGLFGPNRFSFLRHWARRGTEESGTEDGPGLSSPDAPIEPSPAGDVTSVLERLEKIPDTLRWFDDLDSPDQASAALPAGEPEGDRMLPESPDDGSAPLSGPLTDDELMRMLGFDEGDVDATSGLLEFDAFLQEDEPAAAAAACEVAVDQERPVESLIDDLGSDDAGVRGRAMDAIAEHGADAVTPLIRALALTGDRRRWCVAETLVLIGEGSIPPLIAALGDSATQAGAAATLVRTGGPAVLPLITALAGDDSEVQFGALYALREIGDAAVPSLVGALDAPEGSIRRSAASVLRELGWKPPDDAGAIRYLVAGEAWLDVADYGQAAVAPLIRILESPDKESWWNAARTLGEVGEAAVGPLIDLLHRAGDEVRPLVAMALTEIGLAAVDPLIGMLSDLSLRSTAAMALVKIGEPAVEACVRALDDTDEEAQEALREILGALGEAAVPSLIQALTSGRSRTRGHVADILCGMGWEPWSDVERAWYLIAREEWVELALMGKPAVAPLVRALNGDDDRIRGEAAATLGEIGDPTAVGPLVDALADDAVAPVAADALVAIGRPAVAPVLELLEGETGEARENAVEVLGRLGAPEAVPVIVELVRSTGDRLHRKAVEALVGIGEPAIGALIPLLGEDGDGQAGAAAALTRIGDAALRPLAEALGDENSLTRMGAATVLERLGWVPTGAEEQAVYLIALQRWLEVVDLGAPAADLLAAWFGDPEVQAGVAESLACLGAPAVPALIRLLGEEAHSEPAGDTLVRIGEAAVEPLIRALSEETLRPAAAAVLVRIGRPAAGALISALGLPDAGQAAAEVLATMGEPSLDALVEALGNDDPGIRQRAGDVLVSLGDLAVTPLIGALGHPDDRIRLEAIDTLTRTGRPAVADLTEALLDERYRVRLGAAEVLGRVGWAPETEGETVRYLIAKEQWVSVAELGAGAVEPLILTLNDPDSAIQMGAARALGMIGAPAVTRLIGELRFEQNGGQRKAVEALKMIGEPAVVPLIDALQDRDWHIRLGAARALSCIGDPAVEPLVRALRAAPPAVQMGAAATLGKIGNPGAIEPLTSALLQEDWRLGRVVVRALGMMGDAAVRPLLRVLREGNDTARKGAVTALVLIGEQACRLLPDALTDGHFRVRAGVADALDRLGWSPGPGEETALYLIAKERWGDLTRMGPLAVEPLVAVLNDHDDSIRRRATKVLGEVRDPRAVPALMALLHDDYYSIRREAAAALVVVGVPAMDPVVSALGDPDGDVRKRAADVLAVIGDARAIEPLRGIFDDEDWYARRAAEDAVARIRERVDGEGPGKDA</sequence>
<protein>
    <submittedName>
        <fullName evidence="2">PBS lyase HEAT domain protein repeat-containing protein</fullName>
    </submittedName>
</protein>
<proteinExistence type="predicted"/>
<dbReference type="Gene3D" id="1.25.10.10">
    <property type="entry name" value="Leucine-rich Repeat Variant"/>
    <property type="match status" value="11"/>
</dbReference>
<dbReference type="Pfam" id="PF13646">
    <property type="entry name" value="HEAT_2"/>
    <property type="match status" value="7"/>
</dbReference>
<name>A0A101J2D2_9EURY</name>
<evidence type="ECO:0000313" key="3">
    <source>
        <dbReference type="Proteomes" id="UP000054598"/>
    </source>
</evidence>
<evidence type="ECO:0000313" key="2">
    <source>
        <dbReference type="EMBL" id="KUL05547.1"/>
    </source>
</evidence>
<dbReference type="Proteomes" id="UP000054598">
    <property type="component" value="Unassembled WGS sequence"/>
</dbReference>
<dbReference type="InterPro" id="IPR004155">
    <property type="entry name" value="PBS_lyase_HEAT"/>
</dbReference>
<comment type="caution">
    <text evidence="2">The sequence shown here is derived from an EMBL/GenBank/DDBJ whole genome shotgun (WGS) entry which is preliminary data.</text>
</comment>
<keyword evidence="2" id="KW-0456">Lyase</keyword>
<dbReference type="GO" id="GO:0016829">
    <property type="term" value="F:lyase activity"/>
    <property type="evidence" value="ECO:0007669"/>
    <property type="project" value="UniProtKB-KW"/>
</dbReference>
<dbReference type="PANTHER" id="PTHR12697">
    <property type="entry name" value="PBS LYASE HEAT-LIKE PROTEIN"/>
    <property type="match status" value="1"/>
</dbReference>
<dbReference type="InterPro" id="IPR016024">
    <property type="entry name" value="ARM-type_fold"/>
</dbReference>
<dbReference type="EMBL" id="LGHE01000008">
    <property type="protein sequence ID" value="KUL05547.1"/>
    <property type="molecule type" value="Genomic_DNA"/>
</dbReference>
<dbReference type="SMART" id="SM00567">
    <property type="entry name" value="EZ_HEAT"/>
    <property type="match status" value="25"/>
</dbReference>